<name>A0A409XB11_PSICY</name>
<reference evidence="2 3" key="1">
    <citation type="journal article" date="2018" name="Evol. Lett.">
        <title>Horizontal gene cluster transfer increased hallucinogenic mushroom diversity.</title>
        <authorList>
            <person name="Reynolds H.T."/>
            <person name="Vijayakumar V."/>
            <person name="Gluck-Thaler E."/>
            <person name="Korotkin H.B."/>
            <person name="Matheny P.B."/>
            <person name="Slot J.C."/>
        </authorList>
    </citation>
    <scope>NUCLEOTIDE SEQUENCE [LARGE SCALE GENOMIC DNA]</scope>
    <source>
        <strain evidence="2 3">2631</strain>
    </source>
</reference>
<keyword evidence="3" id="KW-1185">Reference proteome</keyword>
<evidence type="ECO:0000256" key="1">
    <source>
        <dbReference type="SAM" id="SignalP"/>
    </source>
</evidence>
<gene>
    <name evidence="2" type="ORF">CVT25_001262</name>
</gene>
<dbReference type="InParanoid" id="A0A409XB11"/>
<feature type="chain" id="PRO_5019024013" description="HIT-type domain-containing protein" evidence="1">
    <location>
        <begin position="23"/>
        <end position="124"/>
    </location>
</feature>
<dbReference type="EMBL" id="NHYD01002186">
    <property type="protein sequence ID" value="PPQ87920.1"/>
    <property type="molecule type" value="Genomic_DNA"/>
</dbReference>
<proteinExistence type="predicted"/>
<dbReference type="OrthoDB" id="2835827at2759"/>
<dbReference type="AlphaFoldDB" id="A0A409XB11"/>
<evidence type="ECO:0000313" key="2">
    <source>
        <dbReference type="EMBL" id="PPQ87920.1"/>
    </source>
</evidence>
<dbReference type="Proteomes" id="UP000283269">
    <property type="component" value="Unassembled WGS sequence"/>
</dbReference>
<protein>
    <recommendedName>
        <fullName evidence="4">HIT-type domain-containing protein</fullName>
    </recommendedName>
</protein>
<comment type="caution">
    <text evidence="2">The sequence shown here is derived from an EMBL/GenBank/DDBJ whole genome shotgun (WGS) entry which is preliminary data.</text>
</comment>
<keyword evidence="1" id="KW-0732">Signal</keyword>
<evidence type="ECO:0000313" key="3">
    <source>
        <dbReference type="Proteomes" id="UP000283269"/>
    </source>
</evidence>
<organism evidence="2 3">
    <name type="scientific">Psilocybe cyanescens</name>
    <dbReference type="NCBI Taxonomy" id="93625"/>
    <lineage>
        <taxon>Eukaryota</taxon>
        <taxon>Fungi</taxon>
        <taxon>Dikarya</taxon>
        <taxon>Basidiomycota</taxon>
        <taxon>Agaricomycotina</taxon>
        <taxon>Agaricomycetes</taxon>
        <taxon>Agaricomycetidae</taxon>
        <taxon>Agaricales</taxon>
        <taxon>Agaricineae</taxon>
        <taxon>Strophariaceae</taxon>
        <taxon>Psilocybe</taxon>
    </lineage>
</organism>
<feature type="signal peptide" evidence="1">
    <location>
        <begin position="1"/>
        <end position="22"/>
    </location>
</feature>
<sequence length="124" mass="14282">MKITSLLSYFSFFTGLALMVQARVDYDQNEARDYIDELTARDLILDFHARSEFLAELETRELIEELESRLERRAKGNLKPIKVTHKKGLGGNLISKTKYKCPYCSAEYDTVQEATDCSKFCKAK</sequence>
<evidence type="ECO:0008006" key="4">
    <source>
        <dbReference type="Google" id="ProtNLM"/>
    </source>
</evidence>
<accession>A0A409XB11</accession>